<dbReference type="Gene3D" id="2.40.290.30">
    <property type="entry name" value="Mediator complex subunit 25, ACID domain"/>
    <property type="match status" value="1"/>
</dbReference>
<dbReference type="PANTHER" id="PTHR12433:SF11">
    <property type="entry name" value="MEDIATOR OF RNA POLYMERASE II TRANSCRIPTION SUBUNIT 25"/>
    <property type="match status" value="1"/>
</dbReference>
<dbReference type="PANTHER" id="PTHR12433">
    <property type="entry name" value="MEDIATOR OF RNA POLYMERASE II TRANSCRIPTION SUBUNIT 25"/>
    <property type="match status" value="1"/>
</dbReference>
<dbReference type="AlphaFoldDB" id="A0A6J8A7A0"/>
<name>A0A6J8A7A0_MYTCO</name>
<evidence type="ECO:0000256" key="2">
    <source>
        <dbReference type="ARBA" id="ARBA00009102"/>
    </source>
</evidence>
<dbReference type="EMBL" id="CACVKT020000754">
    <property type="protein sequence ID" value="CAC5362710.1"/>
    <property type="molecule type" value="Genomic_DNA"/>
</dbReference>
<feature type="region of interest" description="Disordered" evidence="10">
    <location>
        <begin position="463"/>
        <end position="504"/>
    </location>
</feature>
<evidence type="ECO:0000256" key="8">
    <source>
        <dbReference type="ARBA" id="ARBA00031958"/>
    </source>
</evidence>
<evidence type="ECO:0000313" key="13">
    <source>
        <dbReference type="EMBL" id="CAC5362710.1"/>
    </source>
</evidence>
<dbReference type="InterPro" id="IPR021419">
    <property type="entry name" value="Mediator_Med25_VWA"/>
</dbReference>
<evidence type="ECO:0000256" key="7">
    <source>
        <dbReference type="ARBA" id="ARBA00023242"/>
    </source>
</evidence>
<feature type="coiled-coil region" evidence="9">
    <location>
        <begin position="720"/>
        <end position="794"/>
    </location>
</feature>
<feature type="compositionally biased region" description="Polar residues" evidence="10">
    <location>
        <begin position="688"/>
        <end position="703"/>
    </location>
</feature>
<evidence type="ECO:0000256" key="4">
    <source>
        <dbReference type="ARBA" id="ARBA00023015"/>
    </source>
</evidence>
<evidence type="ECO:0000313" key="14">
    <source>
        <dbReference type="Proteomes" id="UP000507470"/>
    </source>
</evidence>
<dbReference type="GO" id="GO:0016592">
    <property type="term" value="C:mediator complex"/>
    <property type="evidence" value="ECO:0007669"/>
    <property type="project" value="TreeGrafter"/>
</dbReference>
<dbReference type="Proteomes" id="UP000507470">
    <property type="component" value="Unassembled WGS sequence"/>
</dbReference>
<proteinExistence type="inferred from homology"/>
<dbReference type="GO" id="GO:0005667">
    <property type="term" value="C:transcription regulator complex"/>
    <property type="evidence" value="ECO:0007669"/>
    <property type="project" value="TreeGrafter"/>
</dbReference>
<dbReference type="GO" id="GO:0045944">
    <property type="term" value="P:positive regulation of transcription by RNA polymerase II"/>
    <property type="evidence" value="ECO:0007669"/>
    <property type="project" value="TreeGrafter"/>
</dbReference>
<keyword evidence="14" id="KW-1185">Reference proteome</keyword>
<evidence type="ECO:0000256" key="1">
    <source>
        <dbReference type="ARBA" id="ARBA00004123"/>
    </source>
</evidence>
<comment type="similarity">
    <text evidence="2">Belongs to the Mediator complex subunit 25 family.</text>
</comment>
<dbReference type="InterPro" id="IPR021394">
    <property type="entry name" value="Med25_PTOV"/>
</dbReference>
<accession>A0A6J8A7A0</accession>
<feature type="domain" description="Mediator of RNA polymerase II transcription subunit 25 von Willebrand factor type A" evidence="12">
    <location>
        <begin position="11"/>
        <end position="222"/>
    </location>
</feature>
<feature type="compositionally biased region" description="Polar residues" evidence="10">
    <location>
        <begin position="264"/>
        <end position="286"/>
    </location>
</feature>
<feature type="compositionally biased region" description="Low complexity" evidence="10">
    <location>
        <begin position="663"/>
        <end position="687"/>
    </location>
</feature>
<dbReference type="Pfam" id="PF11232">
    <property type="entry name" value="Med25"/>
    <property type="match status" value="1"/>
</dbReference>
<feature type="compositionally biased region" description="Low complexity" evidence="10">
    <location>
        <begin position="468"/>
        <end position="495"/>
    </location>
</feature>
<keyword evidence="5" id="KW-0010">Activator</keyword>
<feature type="region of interest" description="Disordered" evidence="10">
    <location>
        <begin position="807"/>
        <end position="838"/>
    </location>
</feature>
<evidence type="ECO:0000256" key="9">
    <source>
        <dbReference type="SAM" id="Coils"/>
    </source>
</evidence>
<evidence type="ECO:0000256" key="5">
    <source>
        <dbReference type="ARBA" id="ARBA00023159"/>
    </source>
</evidence>
<evidence type="ECO:0000256" key="6">
    <source>
        <dbReference type="ARBA" id="ARBA00023163"/>
    </source>
</evidence>
<feature type="region of interest" description="Disordered" evidence="10">
    <location>
        <begin position="663"/>
        <end position="703"/>
    </location>
</feature>
<comment type="subcellular location">
    <subcellularLocation>
        <location evidence="1">Nucleus</location>
    </subcellularLocation>
</comment>
<dbReference type="OrthoDB" id="7690434at2759"/>
<feature type="region of interest" description="Disordered" evidence="10">
    <location>
        <begin position="242"/>
        <end position="404"/>
    </location>
</feature>
<protein>
    <recommendedName>
        <fullName evidence="3">Mediator of RNA polymerase II transcription subunit 25</fullName>
    </recommendedName>
    <alternativeName>
        <fullName evidence="8">Mediator complex subunit 25</fullName>
    </alternativeName>
</protein>
<dbReference type="InterPro" id="IPR038196">
    <property type="entry name" value="Med25_PTOV_sf"/>
</dbReference>
<keyword evidence="9" id="KW-0175">Coiled coil</keyword>
<evidence type="ECO:0000256" key="3">
    <source>
        <dbReference type="ARBA" id="ARBA00019694"/>
    </source>
</evidence>
<dbReference type="Pfam" id="PF11265">
    <property type="entry name" value="Med25_VWA"/>
    <property type="match status" value="1"/>
</dbReference>
<reference evidence="13 14" key="1">
    <citation type="submission" date="2020-06" db="EMBL/GenBank/DDBJ databases">
        <authorList>
            <person name="Li R."/>
            <person name="Bekaert M."/>
        </authorList>
    </citation>
    <scope>NUCLEOTIDE SEQUENCE [LARGE SCALE GENOMIC DNA]</scope>
    <source>
        <strain evidence="14">wild</strain>
    </source>
</reference>
<keyword evidence="4" id="KW-0805">Transcription regulation</keyword>
<evidence type="ECO:0000256" key="10">
    <source>
        <dbReference type="SAM" id="MobiDB-lite"/>
    </source>
</evidence>
<keyword evidence="6" id="KW-0804">Transcription</keyword>
<feature type="compositionally biased region" description="Polar residues" evidence="10">
    <location>
        <begin position="293"/>
        <end position="318"/>
    </location>
</feature>
<sequence>MVISDSFKNPSDVVFVVEGTANLGGYIDVLKENYIIPTLEVFNGGPADPTDYGRDYSCTLYNMVTFYSADIMPDPAARCSDVTTNIHEFLTWLDNTPFIGGGGGETCSHIAEGLSTALHVFDDLAKLRKQSVGNQVSKHCILVCNSPPYQMPSQESPRYLGFTCDQLAGMMAQRRINLSIISPRKIAALQKMYEESSNQEMPMMSSNNFTVDPRHHILLHGYQLEERSLSPSVDSTKDIKLDQRSEVCQSPPFSIPNAPLSRAYSPSSTVVFSPADGNQSQPQDQNLFKVPSTAPSSNPNMQSNLQSMQSLPYSANSPINQPPTSQFQQQQQQISNFGQQPNQTTQLTIQGQQIGQHPSQQQQQSQQSQQAQQPQMYGQGQNQQQQQQQQFPNQFGGLDNMGQQNQFHSMSASVTMPTSMHVSHPGMAQRSQGDFNRVNQAVRMPAINPAITMQQNIGSSQGIMSTSIQSPQQGNQQSGSQQPIQPGIDPGNLPIIPNPPIQGQNKDRKIIWSGMLEYQEKIKSNGPTQPKMARQLQCQLSIGSADPEIITTNWPKELIMQLIPQSLLSSPQLQPLFKSSRQVAFHFGNHNVDSLRNLHRTMGSGFAGCVHFPPGTQCDVRVLLLLFSNKRKAFIGLIPNDQKAFVDGIRNVIFTHKLKQAQAQQQAGGSPQQFVQPQGGLQMGQGMANSPQMQQPGATNTMASTGMVTQTSNMIPQAGNMQQIQQQQAMQQKLQQAKLQEQQKQQQLLDEIYFGPPPNMYSAQQRLHQQRLQLQQQQQQQQANQQQVSNHQLQQLLLSQQQQGQQIRQPQMMMQQQLRGPNPQGQQNVMGGGQQMMPNTMQMSQQGQVMGQGQSNLLDDFNFSDLI</sequence>
<feature type="compositionally biased region" description="Low complexity" evidence="10">
    <location>
        <begin position="322"/>
        <end position="397"/>
    </location>
</feature>
<keyword evidence="7" id="KW-0539">Nucleus</keyword>
<gene>
    <name evidence="13" type="ORF">MCOR_4387</name>
</gene>
<organism evidence="13 14">
    <name type="scientific">Mytilus coruscus</name>
    <name type="common">Sea mussel</name>
    <dbReference type="NCBI Taxonomy" id="42192"/>
    <lineage>
        <taxon>Eukaryota</taxon>
        <taxon>Metazoa</taxon>
        <taxon>Spiralia</taxon>
        <taxon>Lophotrochozoa</taxon>
        <taxon>Mollusca</taxon>
        <taxon>Bivalvia</taxon>
        <taxon>Autobranchia</taxon>
        <taxon>Pteriomorphia</taxon>
        <taxon>Mytilida</taxon>
        <taxon>Mytiloidea</taxon>
        <taxon>Mytilidae</taxon>
        <taxon>Mytilinae</taxon>
        <taxon>Mytilus</taxon>
    </lineage>
</organism>
<evidence type="ECO:0000259" key="11">
    <source>
        <dbReference type="Pfam" id="PF11232"/>
    </source>
</evidence>
<feature type="domain" description="Mediator complex subunit Med25 PTOV" evidence="11">
    <location>
        <begin position="507"/>
        <end position="657"/>
    </location>
</feature>
<evidence type="ECO:0000259" key="12">
    <source>
        <dbReference type="Pfam" id="PF11265"/>
    </source>
</evidence>